<evidence type="ECO:0000256" key="5">
    <source>
        <dbReference type="ARBA" id="ARBA00023002"/>
    </source>
</evidence>
<dbReference type="PANTHER" id="PTHR33577">
    <property type="entry name" value="STERIGMATOCYSTIN BIOSYNTHESIS PEROXIDASE STCC-RELATED"/>
    <property type="match status" value="1"/>
</dbReference>
<evidence type="ECO:0000313" key="10">
    <source>
        <dbReference type="EMBL" id="KAF9078509.1"/>
    </source>
</evidence>
<evidence type="ECO:0000256" key="1">
    <source>
        <dbReference type="ARBA" id="ARBA00001970"/>
    </source>
</evidence>
<keyword evidence="4" id="KW-0479">Metal-binding</keyword>
<dbReference type="Gene3D" id="1.10.489.10">
    <property type="entry name" value="Chloroperoxidase-like"/>
    <property type="match status" value="1"/>
</dbReference>
<evidence type="ECO:0000259" key="9">
    <source>
        <dbReference type="PROSITE" id="PS51405"/>
    </source>
</evidence>
<dbReference type="AlphaFoldDB" id="A0A9P5Q4X2"/>
<evidence type="ECO:0000256" key="8">
    <source>
        <dbReference type="SAM" id="SignalP"/>
    </source>
</evidence>
<feature type="chain" id="PRO_5040125930" evidence="8">
    <location>
        <begin position="25"/>
        <end position="283"/>
    </location>
</feature>
<name>A0A9P5Q4X2_9AGAR</name>
<keyword evidence="6" id="KW-0408">Iron</keyword>
<reference evidence="10" key="1">
    <citation type="submission" date="2020-11" db="EMBL/GenBank/DDBJ databases">
        <authorList>
            <consortium name="DOE Joint Genome Institute"/>
            <person name="Ahrendt S."/>
            <person name="Riley R."/>
            <person name="Andreopoulos W."/>
            <person name="Labutti K."/>
            <person name="Pangilinan J."/>
            <person name="Ruiz-Duenas F.J."/>
            <person name="Barrasa J.M."/>
            <person name="Sanchez-Garcia M."/>
            <person name="Camarero S."/>
            <person name="Miyauchi S."/>
            <person name="Serrano A."/>
            <person name="Linde D."/>
            <person name="Babiker R."/>
            <person name="Drula E."/>
            <person name="Ayuso-Fernandez I."/>
            <person name="Pacheco R."/>
            <person name="Padilla G."/>
            <person name="Ferreira P."/>
            <person name="Barriuso J."/>
            <person name="Kellner H."/>
            <person name="Castanera R."/>
            <person name="Alfaro M."/>
            <person name="Ramirez L."/>
            <person name="Pisabarro A.G."/>
            <person name="Kuo A."/>
            <person name="Tritt A."/>
            <person name="Lipzen A."/>
            <person name="He G."/>
            <person name="Yan M."/>
            <person name="Ng V."/>
            <person name="Cullen D."/>
            <person name="Martin F."/>
            <person name="Rosso M.-N."/>
            <person name="Henrissat B."/>
            <person name="Hibbett D."/>
            <person name="Martinez A.T."/>
            <person name="Grigoriev I.V."/>
        </authorList>
    </citation>
    <scope>NUCLEOTIDE SEQUENCE</scope>
    <source>
        <strain evidence="10">AH 40177</strain>
    </source>
</reference>
<protein>
    <submittedName>
        <fullName evidence="10">Chloroperoxidase</fullName>
    </submittedName>
</protein>
<comment type="caution">
    <text evidence="10">The sequence shown here is derived from an EMBL/GenBank/DDBJ whole genome shotgun (WGS) entry which is preliminary data.</text>
</comment>
<dbReference type="PANTHER" id="PTHR33577:SF18">
    <property type="entry name" value="HEME HALOPEROXIDASE FAMILY PROFILE DOMAIN-CONTAINING PROTEIN"/>
    <property type="match status" value="1"/>
</dbReference>
<dbReference type="SUPFAM" id="SSF47571">
    <property type="entry name" value="Cloroperoxidase"/>
    <property type="match status" value="1"/>
</dbReference>
<evidence type="ECO:0000256" key="3">
    <source>
        <dbReference type="ARBA" id="ARBA00022617"/>
    </source>
</evidence>
<evidence type="ECO:0000313" key="11">
    <source>
        <dbReference type="Proteomes" id="UP000772434"/>
    </source>
</evidence>
<comment type="similarity">
    <text evidence="7">Belongs to the chloroperoxidase family.</text>
</comment>
<feature type="signal peptide" evidence="8">
    <location>
        <begin position="1"/>
        <end position="24"/>
    </location>
</feature>
<comment type="cofactor">
    <cofactor evidence="1">
        <name>heme b</name>
        <dbReference type="ChEBI" id="CHEBI:60344"/>
    </cofactor>
</comment>
<organism evidence="10 11">
    <name type="scientific">Rhodocollybia butyracea</name>
    <dbReference type="NCBI Taxonomy" id="206335"/>
    <lineage>
        <taxon>Eukaryota</taxon>
        <taxon>Fungi</taxon>
        <taxon>Dikarya</taxon>
        <taxon>Basidiomycota</taxon>
        <taxon>Agaricomycotina</taxon>
        <taxon>Agaricomycetes</taxon>
        <taxon>Agaricomycetidae</taxon>
        <taxon>Agaricales</taxon>
        <taxon>Marasmiineae</taxon>
        <taxon>Omphalotaceae</taxon>
        <taxon>Rhodocollybia</taxon>
    </lineage>
</organism>
<evidence type="ECO:0000256" key="7">
    <source>
        <dbReference type="ARBA" id="ARBA00025795"/>
    </source>
</evidence>
<dbReference type="EMBL" id="JADNRY010000001">
    <property type="protein sequence ID" value="KAF9078509.1"/>
    <property type="molecule type" value="Genomic_DNA"/>
</dbReference>
<keyword evidence="3" id="KW-0349">Heme</keyword>
<dbReference type="PROSITE" id="PS51405">
    <property type="entry name" value="HEME_HALOPEROXIDASE"/>
    <property type="match status" value="1"/>
</dbReference>
<dbReference type="GO" id="GO:0004601">
    <property type="term" value="F:peroxidase activity"/>
    <property type="evidence" value="ECO:0007669"/>
    <property type="project" value="UniProtKB-KW"/>
</dbReference>
<accession>A0A9P5Q4X2</accession>
<feature type="domain" description="Heme haloperoxidase family profile" evidence="9">
    <location>
        <begin position="45"/>
        <end position="260"/>
    </location>
</feature>
<dbReference type="GO" id="GO:0046872">
    <property type="term" value="F:metal ion binding"/>
    <property type="evidence" value="ECO:0007669"/>
    <property type="project" value="UniProtKB-KW"/>
</dbReference>
<evidence type="ECO:0000256" key="4">
    <source>
        <dbReference type="ARBA" id="ARBA00022723"/>
    </source>
</evidence>
<dbReference type="Pfam" id="PF01328">
    <property type="entry name" value="Peroxidase_2"/>
    <property type="match status" value="1"/>
</dbReference>
<dbReference type="Proteomes" id="UP000772434">
    <property type="component" value="Unassembled WGS sequence"/>
</dbReference>
<proteinExistence type="inferred from homology"/>
<gene>
    <name evidence="10" type="ORF">BDP27DRAFT_14192</name>
</gene>
<sequence length="283" mass="31412">MAITSIFNDAFVLTWDFILTIVDAVTPSHPAGHVVPAGHPGAGGEWPEYVSPGEGDSRCACPMLNAMANHGILPHDGKNISFKTMNETIRSTYNFSPSFCYFVPNYIARALDKDYFKDTFDLEQISVRNDKGIEHDASLTREDVRFQPDQGKPHIPFINELLATASGKDTSAEDPENALMLTSDDLARYSAKRRTDLENIGGKLDFIHKMFGSSNSATLLRIVGGHVSDLRPFLIDERIPDKWEPAIRSRVGLTMARFNLTVLPLEFSTRKHMKALAKAKKSG</sequence>
<keyword evidence="5" id="KW-0560">Oxidoreductase</keyword>
<keyword evidence="2" id="KW-0575">Peroxidase</keyword>
<evidence type="ECO:0000256" key="2">
    <source>
        <dbReference type="ARBA" id="ARBA00022559"/>
    </source>
</evidence>
<dbReference type="InterPro" id="IPR036851">
    <property type="entry name" value="Chloroperoxidase-like_sf"/>
</dbReference>
<evidence type="ECO:0000256" key="6">
    <source>
        <dbReference type="ARBA" id="ARBA00023004"/>
    </source>
</evidence>
<keyword evidence="11" id="KW-1185">Reference proteome</keyword>
<dbReference type="InterPro" id="IPR000028">
    <property type="entry name" value="Chloroperoxidase"/>
</dbReference>
<dbReference type="OrthoDB" id="407298at2759"/>
<keyword evidence="8" id="KW-0732">Signal</keyword>